<gene>
    <name evidence="1" type="ORF">EYF80_050728</name>
</gene>
<comment type="caution">
    <text evidence="1">The sequence shown here is derived from an EMBL/GenBank/DDBJ whole genome shotgun (WGS) entry which is preliminary data.</text>
</comment>
<protein>
    <submittedName>
        <fullName evidence="1">Uncharacterized protein</fullName>
    </submittedName>
</protein>
<name>A0A4Z2FE90_9TELE</name>
<evidence type="ECO:0000313" key="1">
    <source>
        <dbReference type="EMBL" id="TNN39093.1"/>
    </source>
</evidence>
<dbReference type="AlphaFoldDB" id="A0A4Z2FE90"/>
<proteinExistence type="predicted"/>
<dbReference type="EMBL" id="SRLO01001309">
    <property type="protein sequence ID" value="TNN39093.1"/>
    <property type="molecule type" value="Genomic_DNA"/>
</dbReference>
<reference evidence="1 2" key="1">
    <citation type="submission" date="2019-03" db="EMBL/GenBank/DDBJ databases">
        <title>First draft genome of Liparis tanakae, snailfish: a comprehensive survey of snailfish specific genes.</title>
        <authorList>
            <person name="Kim W."/>
            <person name="Song I."/>
            <person name="Jeong J.-H."/>
            <person name="Kim D."/>
            <person name="Kim S."/>
            <person name="Ryu S."/>
            <person name="Song J.Y."/>
            <person name="Lee S.K."/>
        </authorList>
    </citation>
    <scope>NUCLEOTIDE SEQUENCE [LARGE SCALE GENOMIC DNA]</scope>
    <source>
        <tissue evidence="1">Muscle</tissue>
    </source>
</reference>
<organism evidence="1 2">
    <name type="scientific">Liparis tanakae</name>
    <name type="common">Tanaka's snailfish</name>
    <dbReference type="NCBI Taxonomy" id="230148"/>
    <lineage>
        <taxon>Eukaryota</taxon>
        <taxon>Metazoa</taxon>
        <taxon>Chordata</taxon>
        <taxon>Craniata</taxon>
        <taxon>Vertebrata</taxon>
        <taxon>Euteleostomi</taxon>
        <taxon>Actinopterygii</taxon>
        <taxon>Neopterygii</taxon>
        <taxon>Teleostei</taxon>
        <taxon>Neoteleostei</taxon>
        <taxon>Acanthomorphata</taxon>
        <taxon>Eupercaria</taxon>
        <taxon>Perciformes</taxon>
        <taxon>Cottioidei</taxon>
        <taxon>Cottales</taxon>
        <taxon>Liparidae</taxon>
        <taxon>Liparis</taxon>
    </lineage>
</organism>
<evidence type="ECO:0000313" key="2">
    <source>
        <dbReference type="Proteomes" id="UP000314294"/>
    </source>
</evidence>
<dbReference type="Proteomes" id="UP000314294">
    <property type="component" value="Unassembled WGS sequence"/>
</dbReference>
<sequence>MISPRTTTHHHLHLLNVRHTSLRRACGELCCPLVAAGGAGDVTNNMALVLRREGLELVLNQSQPSPGPLWTSA</sequence>
<accession>A0A4Z2FE90</accession>
<keyword evidence="2" id="KW-1185">Reference proteome</keyword>